<proteinExistence type="predicted"/>
<accession>A0A9W8XC75</accession>
<dbReference type="Proteomes" id="UP001140513">
    <property type="component" value="Unassembled WGS sequence"/>
</dbReference>
<gene>
    <name evidence="1" type="ORF">N0V89_011700</name>
</gene>
<comment type="caution">
    <text evidence="1">The sequence shown here is derived from an EMBL/GenBank/DDBJ whole genome shotgun (WGS) entry which is preliminary data.</text>
</comment>
<evidence type="ECO:0000313" key="2">
    <source>
        <dbReference type="Proteomes" id="UP001140513"/>
    </source>
</evidence>
<dbReference type="EMBL" id="JAPEUX010000009">
    <property type="protein sequence ID" value="KAJ4345567.1"/>
    <property type="molecule type" value="Genomic_DNA"/>
</dbReference>
<dbReference type="GeneID" id="80915230"/>
<keyword evidence="2" id="KW-1185">Reference proteome</keyword>
<evidence type="ECO:0000313" key="1">
    <source>
        <dbReference type="EMBL" id="KAJ4345567.1"/>
    </source>
</evidence>
<feature type="non-terminal residue" evidence="1">
    <location>
        <position position="59"/>
    </location>
</feature>
<dbReference type="RefSeq" id="XP_056065731.1">
    <property type="nucleotide sequence ID" value="XM_056220428.1"/>
</dbReference>
<name>A0A9W8XC75_9PLEO</name>
<organism evidence="1 2">
    <name type="scientific">Didymosphaeria variabile</name>
    <dbReference type="NCBI Taxonomy" id="1932322"/>
    <lineage>
        <taxon>Eukaryota</taxon>
        <taxon>Fungi</taxon>
        <taxon>Dikarya</taxon>
        <taxon>Ascomycota</taxon>
        <taxon>Pezizomycotina</taxon>
        <taxon>Dothideomycetes</taxon>
        <taxon>Pleosporomycetidae</taxon>
        <taxon>Pleosporales</taxon>
        <taxon>Massarineae</taxon>
        <taxon>Didymosphaeriaceae</taxon>
        <taxon>Didymosphaeria</taxon>
    </lineage>
</organism>
<dbReference type="AlphaFoldDB" id="A0A9W8XC75"/>
<protein>
    <submittedName>
        <fullName evidence="1">Uncharacterized protein</fullName>
    </submittedName>
</protein>
<sequence length="59" mass="6448">MGQSGVDRHGKFCDRVEANVLPPKSEVANKGSQAVMRVIRIILKTVLVDTVSQLTGKLR</sequence>
<reference evidence="1" key="1">
    <citation type="submission" date="2022-10" db="EMBL/GenBank/DDBJ databases">
        <title>Tapping the CABI collections for fungal endophytes: first genome assemblies for Collariella, Neodidymelliopsis, Ascochyta clinopodiicola, Didymella pomorum, Didymosphaeria variabile, Neocosmospora piperis and Neocucurbitaria cava.</title>
        <authorList>
            <person name="Hill R."/>
        </authorList>
    </citation>
    <scope>NUCLEOTIDE SEQUENCE</scope>
    <source>
        <strain evidence="1">IMI 356815</strain>
    </source>
</reference>